<dbReference type="SUPFAM" id="SSF75625">
    <property type="entry name" value="YebC-like"/>
    <property type="match status" value="1"/>
</dbReference>
<reference evidence="9 10" key="1">
    <citation type="journal article" date="2016" name="Nat. Commun.">
        <title>Thousands of microbial genomes shed light on interconnected biogeochemical processes in an aquifer system.</title>
        <authorList>
            <person name="Anantharaman K."/>
            <person name="Brown C.T."/>
            <person name="Hug L.A."/>
            <person name="Sharon I."/>
            <person name="Castelle C.J."/>
            <person name="Probst A.J."/>
            <person name="Thomas B.C."/>
            <person name="Singh A."/>
            <person name="Wilkins M.J."/>
            <person name="Karaoz U."/>
            <person name="Brodie E.L."/>
            <person name="Williams K.H."/>
            <person name="Hubbard S.S."/>
            <person name="Banfield J.F."/>
        </authorList>
    </citation>
    <scope>NUCLEOTIDE SEQUENCE [LARGE SCALE GENOMIC DNA]</scope>
</reference>
<name>A0A1F5TR20_9BACT</name>
<dbReference type="GO" id="GO:0005829">
    <property type="term" value="C:cytosol"/>
    <property type="evidence" value="ECO:0007669"/>
    <property type="project" value="TreeGrafter"/>
</dbReference>
<dbReference type="InterPro" id="IPR048300">
    <property type="entry name" value="TACO1_YebC-like_2nd/3rd_dom"/>
</dbReference>
<proteinExistence type="inferred from homology"/>
<dbReference type="InterPro" id="IPR029072">
    <property type="entry name" value="YebC-like"/>
</dbReference>
<dbReference type="GO" id="GO:0003677">
    <property type="term" value="F:DNA binding"/>
    <property type="evidence" value="ECO:0007669"/>
    <property type="project" value="UniProtKB-UniRule"/>
</dbReference>
<comment type="caution">
    <text evidence="9">The sequence shown here is derived from an EMBL/GenBank/DDBJ whole genome shotgun (WGS) entry which is preliminary data.</text>
</comment>
<gene>
    <name evidence="9" type="ORF">A2531_00905</name>
</gene>
<dbReference type="Pfam" id="PF20772">
    <property type="entry name" value="TACO1_YebC_N"/>
    <property type="match status" value="1"/>
</dbReference>
<dbReference type="InterPro" id="IPR026564">
    <property type="entry name" value="Transcrip_reg_TACO1-like_dom3"/>
</dbReference>
<dbReference type="NCBIfam" id="NF009044">
    <property type="entry name" value="PRK12378.1"/>
    <property type="match status" value="1"/>
</dbReference>
<comment type="similarity">
    <text evidence="1 6">Belongs to the TACO1 family.</text>
</comment>
<evidence type="ECO:0000313" key="9">
    <source>
        <dbReference type="EMBL" id="OGF41247.1"/>
    </source>
</evidence>
<keyword evidence="2 6" id="KW-0963">Cytoplasm</keyword>
<organism evidence="9 10">
    <name type="scientific">Candidatus Falkowbacteria bacterium RIFOXYD2_FULL_34_120</name>
    <dbReference type="NCBI Taxonomy" id="1798007"/>
    <lineage>
        <taxon>Bacteria</taxon>
        <taxon>Candidatus Falkowiibacteriota</taxon>
    </lineage>
</organism>
<dbReference type="InterPro" id="IPR002876">
    <property type="entry name" value="Transcrip_reg_TACO1-like"/>
</dbReference>
<dbReference type="NCBIfam" id="NF001030">
    <property type="entry name" value="PRK00110.1"/>
    <property type="match status" value="1"/>
</dbReference>
<dbReference type="Gene3D" id="1.10.10.200">
    <property type="match status" value="1"/>
</dbReference>
<keyword evidence="5 6" id="KW-0804">Transcription</keyword>
<dbReference type="AlphaFoldDB" id="A0A1F5TR20"/>
<accession>A0A1F5TR20</accession>
<evidence type="ECO:0000256" key="5">
    <source>
        <dbReference type="ARBA" id="ARBA00023163"/>
    </source>
</evidence>
<dbReference type="InterPro" id="IPR017856">
    <property type="entry name" value="Integrase-like_N"/>
</dbReference>
<evidence type="ECO:0000313" key="10">
    <source>
        <dbReference type="Proteomes" id="UP000177579"/>
    </source>
</evidence>
<evidence type="ECO:0000259" key="7">
    <source>
        <dbReference type="Pfam" id="PF01709"/>
    </source>
</evidence>
<dbReference type="EMBL" id="MFGO01000012">
    <property type="protein sequence ID" value="OGF41247.1"/>
    <property type="molecule type" value="Genomic_DNA"/>
</dbReference>
<keyword evidence="3 6" id="KW-0805">Transcription regulation</keyword>
<protein>
    <recommendedName>
        <fullName evidence="6">Probable transcriptional regulatory protein A2531_00905</fullName>
    </recommendedName>
</protein>
<dbReference type="NCBIfam" id="TIGR01033">
    <property type="entry name" value="YebC/PmpR family DNA-binding transcriptional regulator"/>
    <property type="match status" value="1"/>
</dbReference>
<feature type="domain" description="TACO1/YebC-like N-terminal" evidence="8">
    <location>
        <begin position="5"/>
        <end position="76"/>
    </location>
</feature>
<comment type="subcellular location">
    <subcellularLocation>
        <location evidence="6">Cytoplasm</location>
    </subcellularLocation>
</comment>
<dbReference type="PANTHER" id="PTHR12532">
    <property type="entry name" value="TRANSLATIONAL ACTIVATOR OF CYTOCHROME C OXIDASE 1"/>
    <property type="match status" value="1"/>
</dbReference>
<dbReference type="InterPro" id="IPR049083">
    <property type="entry name" value="TACO1_YebC_N"/>
</dbReference>
<keyword evidence="4 6" id="KW-0238">DNA-binding</keyword>
<dbReference type="HAMAP" id="MF_00693">
    <property type="entry name" value="Transcrip_reg_TACO1"/>
    <property type="match status" value="1"/>
</dbReference>
<dbReference type="Pfam" id="PF01709">
    <property type="entry name" value="Transcrip_reg"/>
    <property type="match status" value="1"/>
</dbReference>
<evidence type="ECO:0000256" key="2">
    <source>
        <dbReference type="ARBA" id="ARBA00022490"/>
    </source>
</evidence>
<evidence type="ECO:0000256" key="1">
    <source>
        <dbReference type="ARBA" id="ARBA00008724"/>
    </source>
</evidence>
<dbReference type="PANTHER" id="PTHR12532:SF6">
    <property type="entry name" value="TRANSCRIPTIONAL REGULATORY PROTEIN YEBC-RELATED"/>
    <property type="match status" value="1"/>
</dbReference>
<dbReference type="Proteomes" id="UP000177579">
    <property type="component" value="Unassembled WGS sequence"/>
</dbReference>
<dbReference type="FunFam" id="1.10.10.200:FF:000002">
    <property type="entry name" value="Probable transcriptional regulatory protein CLM62_37755"/>
    <property type="match status" value="1"/>
</dbReference>
<evidence type="ECO:0000256" key="4">
    <source>
        <dbReference type="ARBA" id="ARBA00023125"/>
    </source>
</evidence>
<feature type="domain" description="TACO1/YebC-like second and third" evidence="7">
    <location>
        <begin position="83"/>
        <end position="237"/>
    </location>
</feature>
<evidence type="ECO:0000256" key="6">
    <source>
        <dbReference type="HAMAP-Rule" id="MF_00693"/>
    </source>
</evidence>
<dbReference type="GO" id="GO:0006355">
    <property type="term" value="P:regulation of DNA-templated transcription"/>
    <property type="evidence" value="ECO:0007669"/>
    <property type="project" value="UniProtKB-UniRule"/>
</dbReference>
<evidence type="ECO:0000256" key="3">
    <source>
        <dbReference type="ARBA" id="ARBA00023015"/>
    </source>
</evidence>
<dbReference type="Gene3D" id="3.30.70.980">
    <property type="match status" value="2"/>
</dbReference>
<sequence length="238" mass="26690">MSGHSKWATTKRRKGAQDAKRGAIFTKLAKIVTIAAREKGGDLDTNFNLRMAVERAKQANMPKDNIERAIKKGTGEIESEQIEELIYEGIGPENSQFIVKCLTDNRNRSAASVRHLFTKAGGSLGAVMWNFEQKGVIRIEKAVMGSMDMDEFELEMIDLGADDIEVGDEEIVIYTGLDNLQSINKVLEDKHIKIESAEMEYTAKEKQDLDDEAGERLANFMEALDDCEDVADYYTNVR</sequence>
<evidence type="ECO:0000259" key="8">
    <source>
        <dbReference type="Pfam" id="PF20772"/>
    </source>
</evidence>